<dbReference type="Proteomes" id="UP000239549">
    <property type="component" value="Unassembled WGS sequence"/>
</dbReference>
<dbReference type="RefSeq" id="WP_104373134.1">
    <property type="nucleotide sequence ID" value="NZ_BFAV01000155.1"/>
</dbReference>
<evidence type="ECO:0000313" key="1">
    <source>
        <dbReference type="EMBL" id="GBF34996.1"/>
    </source>
</evidence>
<gene>
    <name evidence="1" type="ORF">DCCM_4117</name>
</gene>
<dbReference type="EMBL" id="BFAV01000155">
    <property type="protein sequence ID" value="GBF34996.1"/>
    <property type="molecule type" value="Genomic_DNA"/>
</dbReference>
<dbReference type="PANTHER" id="PTHR34071">
    <property type="entry name" value="5-NITROIMIDAZOLE ANTIBIOTICS RESISTANCE PROTEIN, NIMA-FAMILY-RELATED PROTEIN-RELATED"/>
    <property type="match status" value="1"/>
</dbReference>
<comment type="caution">
    <text evidence="1">The sequence shown here is derived from an EMBL/GenBank/DDBJ whole genome shotgun (WGS) entry which is preliminary data.</text>
</comment>
<evidence type="ECO:0000313" key="2">
    <source>
        <dbReference type="Proteomes" id="UP000239549"/>
    </source>
</evidence>
<dbReference type="InterPro" id="IPR024747">
    <property type="entry name" value="Pyridox_Oxase-rel"/>
</dbReference>
<dbReference type="Gene3D" id="2.30.110.10">
    <property type="entry name" value="Electron Transport, Fmn-binding Protein, Chain A"/>
    <property type="match status" value="1"/>
</dbReference>
<dbReference type="InterPro" id="IPR012349">
    <property type="entry name" value="Split_barrel_FMN-bd"/>
</dbReference>
<sequence>MPHKELPPGEIHKMLTEEKVGRLATLGGDGPYIIPMCFVWDNNVLYLHSRPKGTKIDNIISNPSICFEISRVDKWLPREKPCAYSINYRSVQVFGKARILPQGEEKVRALNLLSEKYLGGAPFEAVSPKAAAAAAVIKIPAEHVSGRQNNG</sequence>
<organism evidence="1 2">
    <name type="scientific">Desulfocucumis palustris</name>
    <dbReference type="NCBI Taxonomy" id="1898651"/>
    <lineage>
        <taxon>Bacteria</taxon>
        <taxon>Bacillati</taxon>
        <taxon>Bacillota</taxon>
        <taxon>Clostridia</taxon>
        <taxon>Eubacteriales</taxon>
        <taxon>Desulfocucumaceae</taxon>
        <taxon>Desulfocucumis</taxon>
    </lineage>
</organism>
<accession>A0A2L2XL23</accession>
<dbReference type="Pfam" id="PF12900">
    <property type="entry name" value="Pyridox_ox_2"/>
    <property type="match status" value="1"/>
</dbReference>
<keyword evidence="2" id="KW-1185">Reference proteome</keyword>
<protein>
    <submittedName>
        <fullName evidence="1">Pyridoxamine 5'-phosphate oxidase-related</fullName>
    </submittedName>
</protein>
<proteinExistence type="predicted"/>
<dbReference type="SUPFAM" id="SSF50475">
    <property type="entry name" value="FMN-binding split barrel"/>
    <property type="match status" value="1"/>
</dbReference>
<name>A0A2L2XL23_9FIRM</name>
<reference evidence="2" key="1">
    <citation type="submission" date="2018-02" db="EMBL/GenBank/DDBJ databases">
        <title>Genome sequence of Desulfocucumis palustris strain NAW-5.</title>
        <authorList>
            <person name="Watanabe M."/>
            <person name="Kojima H."/>
            <person name="Fukui M."/>
        </authorList>
    </citation>
    <scope>NUCLEOTIDE SEQUENCE [LARGE SCALE GENOMIC DNA]</scope>
    <source>
        <strain evidence="2">NAW-5</strain>
    </source>
</reference>
<dbReference type="OrthoDB" id="9794935at2"/>
<dbReference type="PANTHER" id="PTHR34071:SF2">
    <property type="entry name" value="FLAVIN-NUCLEOTIDE-BINDING PROTEIN"/>
    <property type="match status" value="1"/>
</dbReference>
<dbReference type="AlphaFoldDB" id="A0A2L2XL23"/>